<organism evidence="2">
    <name type="scientific">Bradyrhizobium sp. LLZ17</name>
    <dbReference type="NCBI Taxonomy" id="3239388"/>
    <lineage>
        <taxon>Bacteria</taxon>
        <taxon>Pseudomonadati</taxon>
        <taxon>Pseudomonadota</taxon>
        <taxon>Alphaproteobacteria</taxon>
        <taxon>Hyphomicrobiales</taxon>
        <taxon>Nitrobacteraceae</taxon>
        <taxon>Bradyrhizobium</taxon>
    </lineage>
</organism>
<proteinExistence type="predicted"/>
<dbReference type="EMBL" id="CP165734">
    <property type="protein sequence ID" value="XDV58522.1"/>
    <property type="molecule type" value="Genomic_DNA"/>
</dbReference>
<dbReference type="AlphaFoldDB" id="A0AB39XQD4"/>
<evidence type="ECO:0000313" key="2">
    <source>
        <dbReference type="EMBL" id="XDV58522.1"/>
    </source>
</evidence>
<reference evidence="2" key="1">
    <citation type="submission" date="2024-08" db="EMBL/GenBank/DDBJ databases">
        <authorList>
            <person name="Chaddad Z."/>
            <person name="Lamrabet M."/>
            <person name="Bouhnik O."/>
            <person name="Alami S."/>
            <person name="Wipf D."/>
            <person name="Courty P.E."/>
            <person name="Missbah El Idrissi M."/>
        </authorList>
    </citation>
    <scope>NUCLEOTIDE SEQUENCE</scope>
    <source>
        <strain evidence="2">LLZ17</strain>
    </source>
</reference>
<gene>
    <name evidence="2" type="ORF">AB8Z38_03090</name>
</gene>
<evidence type="ECO:0008006" key="3">
    <source>
        <dbReference type="Google" id="ProtNLM"/>
    </source>
</evidence>
<name>A0AB39XQD4_9BRAD</name>
<evidence type="ECO:0000256" key="1">
    <source>
        <dbReference type="SAM" id="MobiDB-lite"/>
    </source>
</evidence>
<feature type="compositionally biased region" description="Low complexity" evidence="1">
    <location>
        <begin position="61"/>
        <end position="71"/>
    </location>
</feature>
<protein>
    <recommendedName>
        <fullName evidence="3">Transcriptional regulator</fullName>
    </recommendedName>
</protein>
<sequence>MGEQLDLLEEIIGQSAFTSNEGTRGEQRWRAGALSVPPQFERAKAARAAPVQAEFTPPPANASAPAAAPAGPGEPPAVPRVVTTPDELLDLIRRRRDALSLTHESIDHLTGWASGYASKVLSPEPLRRLGPQSLSLILGALALGIARVEFVEDPEIAARMRSRWVPRLRPKMRPRRTRGALLEMAAERNVGASNSEK</sequence>
<feature type="region of interest" description="Disordered" evidence="1">
    <location>
        <begin position="41"/>
        <end position="81"/>
    </location>
</feature>
<accession>A0AB39XQD4</accession>
<dbReference type="RefSeq" id="WP_369723085.1">
    <property type="nucleotide sequence ID" value="NZ_CP165734.1"/>
</dbReference>